<proteinExistence type="predicted"/>
<gene>
    <name evidence="1" type="ORF">NYP18_09170</name>
</gene>
<dbReference type="Pfam" id="PF25209">
    <property type="entry name" value="Phage_capsid_4"/>
    <property type="match status" value="1"/>
</dbReference>
<evidence type="ECO:0000313" key="2">
    <source>
        <dbReference type="Proteomes" id="UP001205965"/>
    </source>
</evidence>
<organism evidence="1 2">
    <name type="scientific">Corynebacterium lemuris</name>
    <dbReference type="NCBI Taxonomy" id="1859292"/>
    <lineage>
        <taxon>Bacteria</taxon>
        <taxon>Bacillati</taxon>
        <taxon>Actinomycetota</taxon>
        <taxon>Actinomycetes</taxon>
        <taxon>Mycobacteriales</taxon>
        <taxon>Corynebacteriaceae</taxon>
        <taxon>Corynebacterium</taxon>
    </lineage>
</organism>
<accession>A0ABT2FXT4</accession>
<sequence>MTVITSAYDELAPAPTLDEMMKDPTLIPSRLKQQIENLDHEGLFFRQGPPNQGVVAFQEAQAEDYGDDNIEEIAEFGEIPVDAPDIDEEARRVAYSIKTGRGFRVSWEQRNENRIDAVNRSMQDLVRKIRLHSVNTIRTAFTRANVPELQADTPWAEGGNVIQDIIDAINTVQGATDDTDPNLRYDYDPDTILMHPLTMTQMLLSEQIQKFYIGNMASENPVFKGLTTTQIAGQLQVAKSKLILPGEVYVFERGTTGFISEQLPLTVTDLLPEAGGDPTIGGRTMSWRSDIVRKRAIAIDNPKAIVKLTGVA</sequence>
<evidence type="ECO:0008006" key="3">
    <source>
        <dbReference type="Google" id="ProtNLM"/>
    </source>
</evidence>
<evidence type="ECO:0000313" key="1">
    <source>
        <dbReference type="EMBL" id="MCS5479829.1"/>
    </source>
</evidence>
<reference evidence="1 2" key="1">
    <citation type="submission" date="2022-08" db="EMBL/GenBank/DDBJ databases">
        <title>YIM 101645 draft genome.</title>
        <authorList>
            <person name="Chen X."/>
        </authorList>
    </citation>
    <scope>NUCLEOTIDE SEQUENCE [LARGE SCALE GENOMIC DNA]</scope>
    <source>
        <strain evidence="1 2">YIM 101645</strain>
    </source>
</reference>
<dbReference type="Proteomes" id="UP001205965">
    <property type="component" value="Unassembled WGS sequence"/>
</dbReference>
<dbReference type="EMBL" id="JANWTC010000006">
    <property type="protein sequence ID" value="MCS5479829.1"/>
    <property type="molecule type" value="Genomic_DNA"/>
</dbReference>
<protein>
    <recommendedName>
        <fullName evidence="3">Major capsid protein</fullName>
    </recommendedName>
</protein>
<name>A0ABT2FXT4_9CORY</name>
<keyword evidence="2" id="KW-1185">Reference proteome</keyword>
<dbReference type="RefSeq" id="WP_259427899.1">
    <property type="nucleotide sequence ID" value="NZ_JANWTC010000006.1"/>
</dbReference>
<comment type="caution">
    <text evidence="1">The sequence shown here is derived from an EMBL/GenBank/DDBJ whole genome shotgun (WGS) entry which is preliminary data.</text>
</comment>